<evidence type="ECO:0000256" key="1">
    <source>
        <dbReference type="ARBA" id="ARBA00004448"/>
    </source>
</evidence>
<dbReference type="PROSITE" id="PS50920">
    <property type="entry name" value="SOLCAR"/>
    <property type="match status" value="3"/>
</dbReference>
<keyword evidence="4 10" id="KW-0812">Transmembrane</keyword>
<dbReference type="InterPro" id="IPR018108">
    <property type="entry name" value="MCP_transmembrane"/>
</dbReference>
<proteinExistence type="inferred from homology"/>
<keyword evidence="9" id="KW-0472">Membrane</keyword>
<evidence type="ECO:0000256" key="6">
    <source>
        <dbReference type="ARBA" id="ARBA00022792"/>
    </source>
</evidence>
<comment type="caution">
    <text evidence="11">The sequence shown here is derived from an EMBL/GenBank/DDBJ whole genome shotgun (WGS) entry which is preliminary data.</text>
</comment>
<evidence type="ECO:0000256" key="8">
    <source>
        <dbReference type="ARBA" id="ARBA00023128"/>
    </source>
</evidence>
<evidence type="ECO:0000256" key="3">
    <source>
        <dbReference type="ARBA" id="ARBA00022448"/>
    </source>
</evidence>
<evidence type="ECO:0000256" key="2">
    <source>
        <dbReference type="ARBA" id="ARBA00006375"/>
    </source>
</evidence>
<organism evidence="11 12">
    <name type="scientific">Paramuricea clavata</name>
    <name type="common">Red gorgonian</name>
    <name type="synonym">Violescent sea-whip</name>
    <dbReference type="NCBI Taxonomy" id="317549"/>
    <lineage>
        <taxon>Eukaryota</taxon>
        <taxon>Metazoa</taxon>
        <taxon>Cnidaria</taxon>
        <taxon>Anthozoa</taxon>
        <taxon>Octocorallia</taxon>
        <taxon>Malacalcyonacea</taxon>
        <taxon>Plexauridae</taxon>
        <taxon>Paramuricea</taxon>
    </lineage>
</organism>
<dbReference type="Proteomes" id="UP001152795">
    <property type="component" value="Unassembled WGS sequence"/>
</dbReference>
<dbReference type="PANTHER" id="PTHR45928:SF1">
    <property type="entry name" value="RE38146P"/>
    <property type="match status" value="1"/>
</dbReference>
<evidence type="ECO:0000256" key="10">
    <source>
        <dbReference type="RuleBase" id="RU000488"/>
    </source>
</evidence>
<dbReference type="InterPro" id="IPR023395">
    <property type="entry name" value="MCP_dom_sf"/>
</dbReference>
<evidence type="ECO:0000313" key="11">
    <source>
        <dbReference type="EMBL" id="CAB3987267.1"/>
    </source>
</evidence>
<dbReference type="SUPFAM" id="SSF103506">
    <property type="entry name" value="Mitochondrial carrier"/>
    <property type="match status" value="1"/>
</dbReference>
<dbReference type="FunFam" id="1.50.40.10:FF:000039">
    <property type="entry name" value="Solute carrier family 25 member 35"/>
    <property type="match status" value="1"/>
</dbReference>
<gene>
    <name evidence="11" type="ORF">PACLA_8A015291</name>
</gene>
<evidence type="ECO:0000313" key="12">
    <source>
        <dbReference type="Proteomes" id="UP001152795"/>
    </source>
</evidence>
<name>A0A7D9DKV0_PARCT</name>
<dbReference type="AlphaFoldDB" id="A0A7D9DKV0"/>
<evidence type="ECO:0000256" key="5">
    <source>
        <dbReference type="ARBA" id="ARBA00022737"/>
    </source>
</evidence>
<evidence type="ECO:0000256" key="7">
    <source>
        <dbReference type="ARBA" id="ARBA00022989"/>
    </source>
</evidence>
<protein>
    <submittedName>
        <fullName evidence="11">Solute carrier family 25 member 35</fullName>
    </submittedName>
</protein>
<sequence>MVMDNIAEFLIGSTAACGACIFTNPLEVVKTRMQLQGELQARGTYARHYRNVFHAFYTIARVDGITALQKGLVPGLAYQAVMNGARLGTYQHVVNSSLVRDRDGRLVAWRCVVAGGVSGCIGAFLASPFYMFKTQLQSKAEERIAVGTQHNITSFTRAAMDVYKQFGILGLWRGASGAVLRVSVGSAAQLSTFSITKDMIERKNLFKKDSFFLGVAASFCSSFVVCVAMTPFDVVSTRLYNQGIDKAGQGLLYNGPFDCIVKIFKQEGILGFYKGIGAQYFRLGPHTILSLVFCHELRKFYYGFNKNGK</sequence>
<dbReference type="Gene3D" id="1.50.40.10">
    <property type="entry name" value="Mitochondrial carrier domain"/>
    <property type="match status" value="1"/>
</dbReference>
<keyword evidence="8" id="KW-0496">Mitochondrion</keyword>
<keyword evidence="3 10" id="KW-0813">Transport</keyword>
<accession>A0A7D9DKV0</accession>
<dbReference type="GO" id="GO:0005743">
    <property type="term" value="C:mitochondrial inner membrane"/>
    <property type="evidence" value="ECO:0007669"/>
    <property type="project" value="UniProtKB-SubCell"/>
</dbReference>
<dbReference type="Pfam" id="PF00153">
    <property type="entry name" value="Mito_carr"/>
    <property type="match status" value="3"/>
</dbReference>
<keyword evidence="7" id="KW-1133">Transmembrane helix</keyword>
<dbReference type="InterPro" id="IPR051508">
    <property type="entry name" value="Mito_Carrier_Antiporter"/>
</dbReference>
<keyword evidence="5" id="KW-0677">Repeat</keyword>
<keyword evidence="6" id="KW-0999">Mitochondrion inner membrane</keyword>
<reference evidence="11" key="1">
    <citation type="submission" date="2020-04" db="EMBL/GenBank/DDBJ databases">
        <authorList>
            <person name="Alioto T."/>
            <person name="Alioto T."/>
            <person name="Gomez Garrido J."/>
        </authorList>
    </citation>
    <scope>NUCLEOTIDE SEQUENCE</scope>
    <source>
        <strain evidence="11">A484AB</strain>
    </source>
</reference>
<comment type="similarity">
    <text evidence="2 10">Belongs to the mitochondrial carrier (TC 2.A.29) family.</text>
</comment>
<evidence type="ECO:0000256" key="9">
    <source>
        <dbReference type="ARBA" id="ARBA00023136"/>
    </source>
</evidence>
<dbReference type="EMBL" id="CACRXK020001148">
    <property type="protein sequence ID" value="CAB3987267.1"/>
    <property type="molecule type" value="Genomic_DNA"/>
</dbReference>
<keyword evidence="12" id="KW-1185">Reference proteome</keyword>
<evidence type="ECO:0000256" key="4">
    <source>
        <dbReference type="ARBA" id="ARBA00022692"/>
    </source>
</evidence>
<dbReference type="OrthoDB" id="6703404at2759"/>
<dbReference type="PANTHER" id="PTHR45928">
    <property type="entry name" value="RE38146P"/>
    <property type="match status" value="1"/>
</dbReference>
<comment type="subcellular location">
    <subcellularLocation>
        <location evidence="1">Mitochondrion inner membrane</location>
        <topology evidence="1">Multi-pass membrane protein</topology>
    </subcellularLocation>
</comment>